<organism evidence="2 3">
    <name type="scientific">Symbiodinium microadriaticum</name>
    <name type="common">Dinoflagellate</name>
    <name type="synonym">Zooxanthella microadriatica</name>
    <dbReference type="NCBI Taxonomy" id="2951"/>
    <lineage>
        <taxon>Eukaryota</taxon>
        <taxon>Sar</taxon>
        <taxon>Alveolata</taxon>
        <taxon>Dinophyceae</taxon>
        <taxon>Suessiales</taxon>
        <taxon>Symbiodiniaceae</taxon>
        <taxon>Symbiodinium</taxon>
    </lineage>
</organism>
<dbReference type="AlphaFoldDB" id="A0A1Q9E452"/>
<evidence type="ECO:0000313" key="2">
    <source>
        <dbReference type="EMBL" id="OLQ02200.1"/>
    </source>
</evidence>
<dbReference type="Proteomes" id="UP000186817">
    <property type="component" value="Unassembled WGS sequence"/>
</dbReference>
<protein>
    <submittedName>
        <fullName evidence="2">Uncharacterized protein</fullName>
    </submittedName>
</protein>
<keyword evidence="3" id="KW-1185">Reference proteome</keyword>
<evidence type="ECO:0000256" key="1">
    <source>
        <dbReference type="SAM" id="MobiDB-lite"/>
    </source>
</evidence>
<sequence>MTVCYNIFVCGNVVMMVVLVLDEPWYNLYVIVRSGGYHLNHLIENAFDTEAVAQMALGNRRPNDGKGAKSSGMDRRQPLRCAGEHPRRDLRYFFDFMDQYSTASKTFIQHKVAAGADKPLLSLCTRRLKFEKACLGCRWGSVETGGGSLGKNRSKLRQAAWSAAGAELAQAGRLLHVHSPMVSYASAILSLFEVLTHTALPLLIPLTLTRIKKKKTDSFRGPLAQCLSEAAARWSCASPASVSVGSPFRNPLVRTLRGAGGHHLSLRTGEDLEQPPSAAVVEEYAVPISTKLT</sequence>
<proteinExistence type="predicted"/>
<reference evidence="2 3" key="1">
    <citation type="submission" date="2016-02" db="EMBL/GenBank/DDBJ databases">
        <title>Genome analysis of coral dinoflagellate symbionts highlights evolutionary adaptations to a symbiotic lifestyle.</title>
        <authorList>
            <person name="Aranda M."/>
            <person name="Li Y."/>
            <person name="Liew Y.J."/>
            <person name="Baumgarten S."/>
            <person name="Simakov O."/>
            <person name="Wilson M."/>
            <person name="Piel J."/>
            <person name="Ashoor H."/>
            <person name="Bougouffa S."/>
            <person name="Bajic V.B."/>
            <person name="Ryu T."/>
            <person name="Ravasi T."/>
            <person name="Bayer T."/>
            <person name="Micklem G."/>
            <person name="Kim H."/>
            <person name="Bhak J."/>
            <person name="Lajeunesse T.C."/>
            <person name="Voolstra C.R."/>
        </authorList>
    </citation>
    <scope>NUCLEOTIDE SEQUENCE [LARGE SCALE GENOMIC DNA]</scope>
    <source>
        <strain evidence="2 3">CCMP2467</strain>
    </source>
</reference>
<feature type="compositionally biased region" description="Basic and acidic residues" evidence="1">
    <location>
        <begin position="61"/>
        <end position="80"/>
    </location>
</feature>
<comment type="caution">
    <text evidence="2">The sequence shown here is derived from an EMBL/GenBank/DDBJ whole genome shotgun (WGS) entry which is preliminary data.</text>
</comment>
<gene>
    <name evidence="2" type="ORF">AK812_SmicGene14989</name>
</gene>
<name>A0A1Q9E452_SYMMI</name>
<feature type="region of interest" description="Disordered" evidence="1">
    <location>
        <begin position="59"/>
        <end position="80"/>
    </location>
</feature>
<accession>A0A1Q9E452</accession>
<evidence type="ECO:0000313" key="3">
    <source>
        <dbReference type="Proteomes" id="UP000186817"/>
    </source>
</evidence>
<dbReference type="EMBL" id="LSRX01000271">
    <property type="protein sequence ID" value="OLQ02200.1"/>
    <property type="molecule type" value="Genomic_DNA"/>
</dbReference>